<keyword evidence="1" id="KW-0479">Metal-binding</keyword>
<evidence type="ECO:0000256" key="2">
    <source>
        <dbReference type="ARBA" id="ARBA00022771"/>
    </source>
</evidence>
<dbReference type="Gene3D" id="3.30.40.10">
    <property type="entry name" value="Zinc/RING finger domain, C3HC4 (zinc finger)"/>
    <property type="match status" value="1"/>
</dbReference>
<gene>
    <name evidence="7" type="ORF">HBR001_LOCUS9394</name>
</gene>
<dbReference type="InterPro" id="IPR013083">
    <property type="entry name" value="Znf_RING/FYVE/PHD"/>
</dbReference>
<feature type="region of interest" description="Disordered" evidence="5">
    <location>
        <begin position="73"/>
        <end position="95"/>
    </location>
</feature>
<evidence type="ECO:0000259" key="6">
    <source>
        <dbReference type="PROSITE" id="PS50178"/>
    </source>
</evidence>
<dbReference type="PANTHER" id="PTHR43102">
    <property type="entry name" value="SLR1143 PROTEIN"/>
    <property type="match status" value="1"/>
</dbReference>
<dbReference type="SUPFAM" id="SSF57903">
    <property type="entry name" value="FYVE/PHD zinc finger"/>
    <property type="match status" value="1"/>
</dbReference>
<dbReference type="PROSITE" id="PS50178">
    <property type="entry name" value="ZF_FYVE"/>
    <property type="match status" value="1"/>
</dbReference>
<organism evidence="7 8">
    <name type="scientific">Hyaloperonospora brassicae</name>
    <name type="common">Brassica downy mildew</name>
    <name type="synonym">Peronospora brassicae</name>
    <dbReference type="NCBI Taxonomy" id="162125"/>
    <lineage>
        <taxon>Eukaryota</taxon>
        <taxon>Sar</taxon>
        <taxon>Stramenopiles</taxon>
        <taxon>Oomycota</taxon>
        <taxon>Peronosporomycetes</taxon>
        <taxon>Peronosporales</taxon>
        <taxon>Peronosporaceae</taxon>
        <taxon>Hyaloperonospora</taxon>
    </lineage>
</organism>
<keyword evidence="8" id="KW-1185">Reference proteome</keyword>
<keyword evidence="2 4" id="KW-0863">Zinc-finger</keyword>
<sequence>MIGVTDCPHALPSLLDSEVVAVGTVHCSIEDLARPLRSSSESDYNSVMQALYGSDFIYGSLVHKTTFRRMSKHHTTTTTAAATVPPPTTFARGPPAVEQQQYHQLVVKACAFAHTSMFDKTNQQLVYAELFSPSATGGFRIATFSLAGRDVTTDKDLAIRRPALHPLHPFSTWISVEPVSSGVHVVFRARFHRSESDGACSPKILTARLYKLAEGMCRLRKLLRQSRRLSSSTNDGMAVGPRNSRCTVCTRRLYRLLLLRSYTRCELCAYNVCNTCCSHQQVAIYNRHVAPLRVCSRCRESLARKDFDSQLRDVYDLRQSIA</sequence>
<keyword evidence="3" id="KW-0862">Zinc</keyword>
<dbReference type="Proteomes" id="UP001162031">
    <property type="component" value="Unassembled WGS sequence"/>
</dbReference>
<name>A0AAV0V231_HYABA</name>
<accession>A0AAV0V231</accession>
<reference evidence="7" key="1">
    <citation type="submission" date="2022-12" db="EMBL/GenBank/DDBJ databases">
        <authorList>
            <person name="Webb A."/>
        </authorList>
    </citation>
    <scope>NUCLEOTIDE SEQUENCE</scope>
    <source>
        <strain evidence="7">Hp1</strain>
    </source>
</reference>
<evidence type="ECO:0000313" key="8">
    <source>
        <dbReference type="Proteomes" id="UP001162031"/>
    </source>
</evidence>
<evidence type="ECO:0000256" key="5">
    <source>
        <dbReference type="SAM" id="MobiDB-lite"/>
    </source>
</evidence>
<dbReference type="InterPro" id="IPR011011">
    <property type="entry name" value="Znf_FYVE_PHD"/>
</dbReference>
<dbReference type="GO" id="GO:0008270">
    <property type="term" value="F:zinc ion binding"/>
    <property type="evidence" value="ECO:0007669"/>
    <property type="project" value="UniProtKB-KW"/>
</dbReference>
<evidence type="ECO:0000256" key="1">
    <source>
        <dbReference type="ARBA" id="ARBA00022723"/>
    </source>
</evidence>
<protein>
    <recommendedName>
        <fullName evidence="6">FYVE-type domain-containing protein</fullName>
    </recommendedName>
</protein>
<dbReference type="InterPro" id="IPR017455">
    <property type="entry name" value="Znf_FYVE-rel"/>
</dbReference>
<proteinExistence type="predicted"/>
<evidence type="ECO:0000256" key="3">
    <source>
        <dbReference type="ARBA" id="ARBA00022833"/>
    </source>
</evidence>
<dbReference type="PANTHER" id="PTHR43102:SF2">
    <property type="entry name" value="GAF DOMAIN-CONTAINING PROTEIN"/>
    <property type="match status" value="1"/>
</dbReference>
<evidence type="ECO:0000313" key="7">
    <source>
        <dbReference type="EMBL" id="CAI5743272.1"/>
    </source>
</evidence>
<evidence type="ECO:0000256" key="4">
    <source>
        <dbReference type="PROSITE-ProRule" id="PRU00091"/>
    </source>
</evidence>
<comment type="caution">
    <text evidence="7">The sequence shown here is derived from an EMBL/GenBank/DDBJ whole genome shotgun (WGS) entry which is preliminary data.</text>
</comment>
<dbReference type="AlphaFoldDB" id="A0AAV0V231"/>
<dbReference type="EMBL" id="CANTFL010001487">
    <property type="protein sequence ID" value="CAI5743272.1"/>
    <property type="molecule type" value="Genomic_DNA"/>
</dbReference>
<feature type="domain" description="FYVE-type" evidence="6">
    <location>
        <begin position="240"/>
        <end position="303"/>
    </location>
</feature>